<dbReference type="RefSeq" id="WP_108853842.1">
    <property type="nucleotide sequence ID" value="NZ_OMOQ01000002.1"/>
</dbReference>
<keyword evidence="1" id="KW-0547">Nucleotide-binding</keyword>
<organism evidence="5 6">
    <name type="scientific">Albidovulum aquaemixtae</name>
    <dbReference type="NCBI Taxonomy" id="1542388"/>
    <lineage>
        <taxon>Bacteria</taxon>
        <taxon>Pseudomonadati</taxon>
        <taxon>Pseudomonadota</taxon>
        <taxon>Alphaproteobacteria</taxon>
        <taxon>Rhodobacterales</taxon>
        <taxon>Paracoccaceae</taxon>
        <taxon>Albidovulum</taxon>
    </lineage>
</organism>
<keyword evidence="5" id="KW-0418">Kinase</keyword>
<dbReference type="EMBL" id="OMOQ01000002">
    <property type="protein sequence ID" value="SPH23762.1"/>
    <property type="molecule type" value="Genomic_DNA"/>
</dbReference>
<dbReference type="GO" id="GO:0005524">
    <property type="term" value="F:ATP binding"/>
    <property type="evidence" value="ECO:0007669"/>
    <property type="project" value="UniProtKB-KW"/>
</dbReference>
<feature type="domain" description="Carboxyltransferase" evidence="4">
    <location>
        <begin position="10"/>
        <end position="214"/>
    </location>
</feature>
<evidence type="ECO:0000313" key="5">
    <source>
        <dbReference type="EMBL" id="SPH23762.1"/>
    </source>
</evidence>
<dbReference type="InterPro" id="IPR029000">
    <property type="entry name" value="Cyclophilin-like_dom_sf"/>
</dbReference>
<accession>A0A2R8BKD1</accession>
<evidence type="ECO:0000313" key="6">
    <source>
        <dbReference type="Proteomes" id="UP000244924"/>
    </source>
</evidence>
<dbReference type="InterPro" id="IPR010016">
    <property type="entry name" value="PxpB"/>
</dbReference>
<keyword evidence="3" id="KW-0067">ATP-binding</keyword>
<dbReference type="SUPFAM" id="SSF50891">
    <property type="entry name" value="Cyclophilin-like"/>
    <property type="match status" value="1"/>
</dbReference>
<gene>
    <name evidence="5" type="primary">kipI</name>
    <name evidence="5" type="ORF">DEA8626_02831</name>
</gene>
<dbReference type="GO" id="GO:0016301">
    <property type="term" value="F:kinase activity"/>
    <property type="evidence" value="ECO:0007669"/>
    <property type="project" value="UniProtKB-KW"/>
</dbReference>
<dbReference type="SUPFAM" id="SSF160467">
    <property type="entry name" value="PH0987 N-terminal domain-like"/>
    <property type="match status" value="1"/>
</dbReference>
<keyword evidence="5" id="KW-0808">Transferase</keyword>
<dbReference type="Gene3D" id="2.40.100.10">
    <property type="entry name" value="Cyclophilin-like"/>
    <property type="match status" value="1"/>
</dbReference>
<proteinExistence type="predicted"/>
<dbReference type="InterPro" id="IPR003833">
    <property type="entry name" value="CT_C_D"/>
</dbReference>
<dbReference type="AlphaFoldDB" id="A0A2R8BKD1"/>
<keyword evidence="2" id="KW-0378">Hydrolase</keyword>
<evidence type="ECO:0000256" key="3">
    <source>
        <dbReference type="ARBA" id="ARBA00022840"/>
    </source>
</evidence>
<name>A0A2R8BKD1_9RHOB</name>
<dbReference type="GO" id="GO:0016787">
    <property type="term" value="F:hydrolase activity"/>
    <property type="evidence" value="ECO:0007669"/>
    <property type="project" value="UniProtKB-KW"/>
</dbReference>
<dbReference type="PANTHER" id="PTHR34698">
    <property type="entry name" value="5-OXOPROLINASE SUBUNIT B"/>
    <property type="match status" value="1"/>
</dbReference>
<evidence type="ECO:0000256" key="1">
    <source>
        <dbReference type="ARBA" id="ARBA00022741"/>
    </source>
</evidence>
<reference evidence="5 6" key="1">
    <citation type="submission" date="2018-03" db="EMBL/GenBank/DDBJ databases">
        <authorList>
            <person name="Keele B.F."/>
        </authorList>
    </citation>
    <scope>NUCLEOTIDE SEQUENCE [LARGE SCALE GENOMIC DNA]</scope>
    <source>
        <strain evidence="5 6">CECT 8626</strain>
    </source>
</reference>
<evidence type="ECO:0000259" key="4">
    <source>
        <dbReference type="SMART" id="SM00796"/>
    </source>
</evidence>
<evidence type="ECO:0000256" key="2">
    <source>
        <dbReference type="ARBA" id="ARBA00022801"/>
    </source>
</evidence>
<dbReference type="OrthoDB" id="9778567at2"/>
<dbReference type="Proteomes" id="UP000244924">
    <property type="component" value="Unassembled WGS sequence"/>
</dbReference>
<protein>
    <submittedName>
        <fullName evidence="5">Kinase A inhibitor</fullName>
    </submittedName>
</protein>
<dbReference type="SMART" id="SM00796">
    <property type="entry name" value="AHS1"/>
    <property type="match status" value="1"/>
</dbReference>
<keyword evidence="6" id="KW-1185">Reference proteome</keyword>
<dbReference type="Pfam" id="PF02682">
    <property type="entry name" value="CT_C_D"/>
    <property type="match status" value="1"/>
</dbReference>
<dbReference type="PANTHER" id="PTHR34698:SF2">
    <property type="entry name" value="5-OXOPROLINASE SUBUNIT B"/>
    <property type="match status" value="1"/>
</dbReference>
<sequence>MKNARRSIQPEALPLGQRGVLVRFSLTPAPQASGAVQQLCEMLKGSAMAGISEIAPSLTSVLVRFDPAKLSRSEVAAWLAPFLASEDWSKARPPAPRRRWLVPVAFGDACGPDLVQAANATGLTESQAVAEITDADLRVLAIGFAPGQPYLGLLPDRWNIPRQPQLTPRVPIGAVVVAVRQLVLFAAENATGWRHVGLSAFRPFQPGSDDPFPLAPGDAVRFVQISSAELESLRADGADPMGGARREGLS</sequence>
<dbReference type="Gene3D" id="3.30.1360.40">
    <property type="match status" value="1"/>
</dbReference>